<dbReference type="AlphaFoldDB" id="A0A841KX14"/>
<accession>A0A841KX14</accession>
<reference evidence="2 3" key="1">
    <citation type="submission" date="2020-08" db="EMBL/GenBank/DDBJ databases">
        <title>Genomic Encyclopedia of Type Strains, Phase IV (KMG-IV): sequencing the most valuable type-strain genomes for metagenomic binning, comparative biology and taxonomic classification.</title>
        <authorList>
            <person name="Goeker M."/>
        </authorList>
    </citation>
    <scope>NUCLEOTIDE SEQUENCE [LARGE SCALE GENOMIC DNA]</scope>
    <source>
        <strain evidence="2 3">DSM 103526</strain>
    </source>
</reference>
<evidence type="ECO:0008006" key="4">
    <source>
        <dbReference type="Google" id="ProtNLM"/>
    </source>
</evidence>
<dbReference type="RefSeq" id="WP_184311311.1">
    <property type="nucleotide sequence ID" value="NZ_JACHEN010000017.1"/>
</dbReference>
<keyword evidence="1" id="KW-1133">Transmembrane helix</keyword>
<organism evidence="2 3">
    <name type="scientific">Anaerosolibacter carboniphilus</name>
    <dbReference type="NCBI Taxonomy" id="1417629"/>
    <lineage>
        <taxon>Bacteria</taxon>
        <taxon>Bacillati</taxon>
        <taxon>Bacillota</taxon>
        <taxon>Clostridia</taxon>
        <taxon>Peptostreptococcales</taxon>
        <taxon>Thermotaleaceae</taxon>
        <taxon>Anaerosolibacter</taxon>
    </lineage>
</organism>
<protein>
    <recommendedName>
        <fullName evidence="4">FeoB-associated Cys-rich membrane protein</fullName>
    </recommendedName>
</protein>
<evidence type="ECO:0000256" key="1">
    <source>
        <dbReference type="SAM" id="Phobius"/>
    </source>
</evidence>
<comment type="caution">
    <text evidence="2">The sequence shown here is derived from an EMBL/GenBank/DDBJ whole genome shotgun (WGS) entry which is preliminary data.</text>
</comment>
<name>A0A841KX14_9FIRM</name>
<sequence>MSSGNIITMLLASAIIGYGAYMLVKSLKKQAKGDCVGCSHQGDAGCGCESKGR</sequence>
<proteinExistence type="predicted"/>
<keyword evidence="3" id="KW-1185">Reference proteome</keyword>
<feature type="transmembrane region" description="Helical" evidence="1">
    <location>
        <begin position="6"/>
        <end position="24"/>
    </location>
</feature>
<dbReference type="EMBL" id="JACHEN010000017">
    <property type="protein sequence ID" value="MBB6216788.1"/>
    <property type="molecule type" value="Genomic_DNA"/>
</dbReference>
<keyword evidence="1" id="KW-0472">Membrane</keyword>
<dbReference type="Proteomes" id="UP000579281">
    <property type="component" value="Unassembled WGS sequence"/>
</dbReference>
<evidence type="ECO:0000313" key="3">
    <source>
        <dbReference type="Proteomes" id="UP000579281"/>
    </source>
</evidence>
<keyword evidence="1" id="KW-0812">Transmembrane</keyword>
<gene>
    <name evidence="2" type="ORF">HNQ80_002892</name>
</gene>
<evidence type="ECO:0000313" key="2">
    <source>
        <dbReference type="EMBL" id="MBB6216788.1"/>
    </source>
</evidence>